<name>A0A919DIC6_9ACTN</name>
<comment type="caution">
    <text evidence="2">The sequence shown here is derived from an EMBL/GenBank/DDBJ whole genome shotgun (WGS) entry which is preliminary data.</text>
</comment>
<dbReference type="CDD" id="cd06464">
    <property type="entry name" value="ACD_sHsps-like"/>
    <property type="match status" value="1"/>
</dbReference>
<dbReference type="Proteomes" id="UP000603227">
    <property type="component" value="Unassembled WGS sequence"/>
</dbReference>
<dbReference type="AlphaFoldDB" id="A0A919DIC6"/>
<keyword evidence="3" id="KW-1185">Reference proteome</keyword>
<proteinExistence type="predicted"/>
<sequence>MFKERERTGVLRRSTRRTGRFEYRAVPPGEVNAEGVNATLTDGVLTVNVSEVEAAKPRHIEITSGE</sequence>
<dbReference type="EMBL" id="BNAT01000031">
    <property type="protein sequence ID" value="GHE47355.1"/>
    <property type="molecule type" value="Genomic_DNA"/>
</dbReference>
<reference evidence="2" key="2">
    <citation type="submission" date="2020-09" db="EMBL/GenBank/DDBJ databases">
        <authorList>
            <person name="Sun Q."/>
            <person name="Zhou Y."/>
        </authorList>
    </citation>
    <scope>NUCLEOTIDE SEQUENCE</scope>
    <source>
        <strain evidence="2">CGMCC 4.7403</strain>
    </source>
</reference>
<evidence type="ECO:0000259" key="1">
    <source>
        <dbReference type="Pfam" id="PF00011"/>
    </source>
</evidence>
<reference evidence="2" key="1">
    <citation type="journal article" date="2014" name="Int. J. Syst. Evol. Microbiol.">
        <title>Complete genome sequence of Corynebacterium casei LMG S-19264T (=DSM 44701T), isolated from a smear-ripened cheese.</title>
        <authorList>
            <consortium name="US DOE Joint Genome Institute (JGI-PGF)"/>
            <person name="Walter F."/>
            <person name="Albersmeier A."/>
            <person name="Kalinowski J."/>
            <person name="Ruckert C."/>
        </authorList>
    </citation>
    <scope>NUCLEOTIDE SEQUENCE</scope>
    <source>
        <strain evidence="2">CGMCC 4.7403</strain>
    </source>
</reference>
<accession>A0A919DIC6</accession>
<dbReference type="Pfam" id="PF00011">
    <property type="entry name" value="HSP20"/>
    <property type="match status" value="1"/>
</dbReference>
<dbReference type="Gene3D" id="2.60.40.790">
    <property type="match status" value="1"/>
</dbReference>
<dbReference type="InterPro" id="IPR008978">
    <property type="entry name" value="HSP20-like_chaperone"/>
</dbReference>
<feature type="domain" description="SHSP" evidence="1">
    <location>
        <begin position="8"/>
        <end position="63"/>
    </location>
</feature>
<evidence type="ECO:0000313" key="3">
    <source>
        <dbReference type="Proteomes" id="UP000603227"/>
    </source>
</evidence>
<dbReference type="SUPFAM" id="SSF49764">
    <property type="entry name" value="HSP20-like chaperones"/>
    <property type="match status" value="1"/>
</dbReference>
<organism evidence="2 3">
    <name type="scientific">Streptomyces capitiformicae</name>
    <dbReference type="NCBI Taxonomy" id="2014920"/>
    <lineage>
        <taxon>Bacteria</taxon>
        <taxon>Bacillati</taxon>
        <taxon>Actinomycetota</taxon>
        <taxon>Actinomycetes</taxon>
        <taxon>Kitasatosporales</taxon>
        <taxon>Streptomycetaceae</taxon>
        <taxon>Streptomyces</taxon>
    </lineage>
</organism>
<evidence type="ECO:0000313" key="2">
    <source>
        <dbReference type="EMBL" id="GHE47355.1"/>
    </source>
</evidence>
<dbReference type="InterPro" id="IPR002068">
    <property type="entry name" value="A-crystallin/Hsp20_dom"/>
</dbReference>
<protein>
    <recommendedName>
        <fullName evidence="1">SHSP domain-containing protein</fullName>
    </recommendedName>
</protein>
<gene>
    <name evidence="2" type="ORF">GCM10017771_68150</name>
</gene>